<dbReference type="SUPFAM" id="SSF53795">
    <property type="entry name" value="PEP carboxykinase-like"/>
    <property type="match status" value="1"/>
</dbReference>
<keyword evidence="10" id="KW-0808">Transferase</keyword>
<protein>
    <recommendedName>
        <fullName evidence="3">phosphoenolpyruvate carboxykinase (ATP)</fullName>
        <ecNumber evidence="3">4.1.1.49</ecNumber>
    </recommendedName>
</protein>
<dbReference type="SUPFAM" id="SSF68923">
    <property type="entry name" value="PEP carboxykinase N-terminal domain"/>
    <property type="match status" value="1"/>
</dbReference>
<dbReference type="GO" id="GO:0004612">
    <property type="term" value="F:phosphoenolpyruvate carboxykinase (ATP) activity"/>
    <property type="evidence" value="ECO:0007669"/>
    <property type="project" value="UniProtKB-EC"/>
</dbReference>
<evidence type="ECO:0000256" key="9">
    <source>
        <dbReference type="ARBA" id="ARBA00047371"/>
    </source>
</evidence>
<gene>
    <name evidence="10" type="ORF">ENW73_09190</name>
</gene>
<dbReference type="EMBL" id="DTLI01000218">
    <property type="protein sequence ID" value="HHS53006.1"/>
    <property type="molecule type" value="Genomic_DNA"/>
</dbReference>
<dbReference type="PANTHER" id="PTHR30031:SF0">
    <property type="entry name" value="PHOSPHOENOLPYRUVATE CARBOXYKINASE (ATP)"/>
    <property type="match status" value="1"/>
</dbReference>
<evidence type="ECO:0000256" key="5">
    <source>
        <dbReference type="ARBA" id="ARBA00022741"/>
    </source>
</evidence>
<comment type="caution">
    <text evidence="10">The sequence shown here is derived from an EMBL/GenBank/DDBJ whole genome shotgun (WGS) entry which is preliminary data.</text>
</comment>
<dbReference type="PANTHER" id="PTHR30031">
    <property type="entry name" value="PHOSPHOENOLPYRUVATE CARBOXYKINASE ATP"/>
    <property type="match status" value="1"/>
</dbReference>
<dbReference type="EC" id="4.1.1.49" evidence="3"/>
<evidence type="ECO:0000256" key="3">
    <source>
        <dbReference type="ARBA" id="ARBA00012363"/>
    </source>
</evidence>
<dbReference type="NCBIfam" id="NF006821">
    <property type="entry name" value="PRK09344.1-3"/>
    <property type="match status" value="1"/>
</dbReference>
<dbReference type="GO" id="GO:0016301">
    <property type="term" value="F:kinase activity"/>
    <property type="evidence" value="ECO:0007669"/>
    <property type="project" value="UniProtKB-KW"/>
</dbReference>
<dbReference type="InterPro" id="IPR008210">
    <property type="entry name" value="PEP_carboxykinase_N"/>
</dbReference>
<comment type="pathway">
    <text evidence="1">Carbohydrate biosynthesis; gluconeogenesis.</text>
</comment>
<dbReference type="InterPro" id="IPR001272">
    <property type="entry name" value="PEP_carboxykinase_ATP"/>
</dbReference>
<dbReference type="GO" id="GO:0005829">
    <property type="term" value="C:cytosol"/>
    <property type="evidence" value="ECO:0007669"/>
    <property type="project" value="TreeGrafter"/>
</dbReference>
<organism evidence="10">
    <name type="scientific">candidate division WOR-3 bacterium</name>
    <dbReference type="NCBI Taxonomy" id="2052148"/>
    <lineage>
        <taxon>Bacteria</taxon>
        <taxon>Bacteria division WOR-3</taxon>
    </lineage>
</organism>
<reference evidence="10" key="1">
    <citation type="journal article" date="2020" name="mSystems">
        <title>Genome- and Community-Level Interaction Insights into Carbon Utilization and Element Cycling Functions of Hydrothermarchaeota in Hydrothermal Sediment.</title>
        <authorList>
            <person name="Zhou Z."/>
            <person name="Liu Y."/>
            <person name="Xu W."/>
            <person name="Pan J."/>
            <person name="Luo Z.H."/>
            <person name="Li M."/>
        </authorList>
    </citation>
    <scope>NUCLEOTIDE SEQUENCE [LARGE SCALE GENOMIC DNA]</scope>
    <source>
        <strain evidence="10">SpSt-876</strain>
    </source>
</reference>
<keyword evidence="5" id="KW-0547">Nucleotide-binding</keyword>
<evidence type="ECO:0000256" key="1">
    <source>
        <dbReference type="ARBA" id="ARBA00004742"/>
    </source>
</evidence>
<dbReference type="Gene3D" id="3.90.228.20">
    <property type="match status" value="1"/>
</dbReference>
<dbReference type="PIRSF" id="PIRSF006294">
    <property type="entry name" value="PEP_crbxkin"/>
    <property type="match status" value="1"/>
</dbReference>
<evidence type="ECO:0000313" key="10">
    <source>
        <dbReference type="EMBL" id="HHS53006.1"/>
    </source>
</evidence>
<evidence type="ECO:0000256" key="7">
    <source>
        <dbReference type="ARBA" id="ARBA00022840"/>
    </source>
</evidence>
<keyword evidence="7" id="KW-0067">ATP-binding</keyword>
<evidence type="ECO:0000256" key="8">
    <source>
        <dbReference type="ARBA" id="ARBA00023239"/>
    </source>
</evidence>
<dbReference type="Gene3D" id="2.170.8.10">
    <property type="entry name" value="Phosphoenolpyruvate Carboxykinase, domain 2"/>
    <property type="match status" value="1"/>
</dbReference>
<name>A0A7C6AAW1_UNCW3</name>
<sequence>MPNIFDEEIKPKEILKDLTKDELRKLAKKDEITTEFGSASYVTKVRSRSAKFTKIIYDEPTKEDEAIIRQALDYIKTKRMIMVERRMCLSSEINLLCRYYVTEDYARNAYMWHQTLFDPTEKKNPDITVISIPEWPERKVLVSPKTKKTFVFGSDYTGEIKKANLRLAMYIAKQKGWLGLHAGSKVIRVKRGNDLVEKGILMFGLSGTGKTTLTCHHHYLEPPEGVVIRQDDVVFLKEDGYAIGTEDNFYMKTEGLSPKSDPLLYKVVTSPNAILENIWVEPNGQVDFLNYTYTSNGRAVVMRREMDFTDNSIDLSFANIFIFIFRRNDIVPPVAKLTCEQGAAFFMLGESVETSAGDPTQAGKSKRVVGTNPFIIGPEDEEGNRFLSILSRHKDMEVYVINTGRIGGESGEKITVLDTTTIIKEIARGDIEWQVDPDWNYLVPKTIPGINWERFNPHHYYSAIEYKKRVQLLKKERKDYLSGFKNLRPEIRDSLG</sequence>
<dbReference type="Gene3D" id="3.40.449.10">
    <property type="entry name" value="Phosphoenolpyruvate Carboxykinase, domain 1"/>
    <property type="match status" value="1"/>
</dbReference>
<dbReference type="AlphaFoldDB" id="A0A7C6AAW1"/>
<keyword evidence="4" id="KW-0312">Gluconeogenesis</keyword>
<keyword evidence="10" id="KW-0418">Kinase</keyword>
<keyword evidence="10" id="KW-0670">Pyruvate</keyword>
<dbReference type="UniPathway" id="UPA00138"/>
<dbReference type="GO" id="GO:0006094">
    <property type="term" value="P:gluconeogenesis"/>
    <property type="evidence" value="ECO:0007669"/>
    <property type="project" value="UniProtKB-UniPathway"/>
</dbReference>
<evidence type="ECO:0000256" key="2">
    <source>
        <dbReference type="ARBA" id="ARBA00006052"/>
    </source>
</evidence>
<proteinExistence type="inferred from homology"/>
<evidence type="ECO:0000256" key="6">
    <source>
        <dbReference type="ARBA" id="ARBA00022793"/>
    </source>
</evidence>
<comment type="catalytic activity">
    <reaction evidence="9">
        <text>oxaloacetate + ATP = phosphoenolpyruvate + ADP + CO2</text>
        <dbReference type="Rhea" id="RHEA:18617"/>
        <dbReference type="ChEBI" id="CHEBI:16452"/>
        <dbReference type="ChEBI" id="CHEBI:16526"/>
        <dbReference type="ChEBI" id="CHEBI:30616"/>
        <dbReference type="ChEBI" id="CHEBI:58702"/>
        <dbReference type="ChEBI" id="CHEBI:456216"/>
        <dbReference type="EC" id="4.1.1.49"/>
    </reaction>
</comment>
<accession>A0A7C6AAW1</accession>
<keyword evidence="8" id="KW-0456">Lyase</keyword>
<comment type="similarity">
    <text evidence="2">Belongs to the phosphoenolpyruvate carboxykinase (ATP) family.</text>
</comment>
<dbReference type="GO" id="GO:0005524">
    <property type="term" value="F:ATP binding"/>
    <property type="evidence" value="ECO:0007669"/>
    <property type="project" value="UniProtKB-KW"/>
</dbReference>
<keyword evidence="6" id="KW-0210">Decarboxylase</keyword>
<dbReference type="Pfam" id="PF01293">
    <property type="entry name" value="PEPCK_ATP"/>
    <property type="match status" value="1"/>
</dbReference>
<evidence type="ECO:0000256" key="4">
    <source>
        <dbReference type="ARBA" id="ARBA00022432"/>
    </source>
</evidence>
<dbReference type="InterPro" id="IPR013035">
    <property type="entry name" value="PEP_carboxykinase_C"/>
</dbReference>